<proteinExistence type="predicted"/>
<sequence length="61" mass="7394">MRYVPDITERHDSTWGDQFYYEKQDRREFLEHEIEISKQEIDGCNDYIAECEEELSEMGAD</sequence>
<reference evidence="1 2" key="1">
    <citation type="journal article" date="2019" name="Appl. Microbiol. Biotechnol.">
        <title>Uncovering carbohydrate metabolism through a genotype-phenotype association study of 56 lactic acid bacteria genomes.</title>
        <authorList>
            <person name="Buron-Moles G."/>
            <person name="Chailyan A."/>
            <person name="Dolejs I."/>
            <person name="Forster J."/>
            <person name="Miks M.H."/>
        </authorList>
    </citation>
    <scope>NUCLEOTIDE SEQUENCE [LARGE SCALE GENOMIC DNA]</scope>
    <source>
        <strain evidence="1 2">ATCC 700006</strain>
    </source>
</reference>
<organism evidence="1 2">
    <name type="scientific">Leuconostoc fallax</name>
    <dbReference type="NCBI Taxonomy" id="1251"/>
    <lineage>
        <taxon>Bacteria</taxon>
        <taxon>Bacillati</taxon>
        <taxon>Bacillota</taxon>
        <taxon>Bacilli</taxon>
        <taxon>Lactobacillales</taxon>
        <taxon>Lactobacillaceae</taxon>
        <taxon>Leuconostoc</taxon>
    </lineage>
</organism>
<dbReference type="Proteomes" id="UP000295681">
    <property type="component" value="Unassembled WGS sequence"/>
</dbReference>
<dbReference type="EMBL" id="PUFI01000014">
    <property type="protein sequence ID" value="TDG68048.1"/>
    <property type="molecule type" value="Genomic_DNA"/>
</dbReference>
<accession>A0A4V3A2D6</accession>
<evidence type="ECO:0000313" key="2">
    <source>
        <dbReference type="Proteomes" id="UP000295681"/>
    </source>
</evidence>
<comment type="caution">
    <text evidence="1">The sequence shown here is derived from an EMBL/GenBank/DDBJ whole genome shotgun (WGS) entry which is preliminary data.</text>
</comment>
<dbReference type="AlphaFoldDB" id="A0A4V3A2D6"/>
<protein>
    <submittedName>
        <fullName evidence="1">Uncharacterized protein</fullName>
    </submittedName>
</protein>
<gene>
    <name evidence="1" type="ORF">C5L23_000354</name>
</gene>
<dbReference type="STRING" id="907931.GCA_000165675_00996"/>
<dbReference type="RefSeq" id="WP_010007837.1">
    <property type="nucleotide sequence ID" value="NZ_JAGYGP010000001.1"/>
</dbReference>
<keyword evidence="2" id="KW-1185">Reference proteome</keyword>
<evidence type="ECO:0000313" key="1">
    <source>
        <dbReference type="EMBL" id="TDG68048.1"/>
    </source>
</evidence>
<name>A0A4V3A2D6_9LACO</name>